<evidence type="ECO:0008006" key="4">
    <source>
        <dbReference type="Google" id="ProtNLM"/>
    </source>
</evidence>
<dbReference type="Pfam" id="PF14333">
    <property type="entry name" value="DUF4389"/>
    <property type="match status" value="1"/>
</dbReference>
<keyword evidence="1" id="KW-0472">Membrane</keyword>
<keyword evidence="1" id="KW-0812">Transmembrane</keyword>
<accession>A0A150S6U4</accession>
<feature type="transmembrane region" description="Helical" evidence="1">
    <location>
        <begin position="73"/>
        <end position="91"/>
    </location>
</feature>
<organism evidence="2 3">
    <name type="scientific">Sorangium cellulosum</name>
    <name type="common">Polyangium cellulosum</name>
    <dbReference type="NCBI Taxonomy" id="56"/>
    <lineage>
        <taxon>Bacteria</taxon>
        <taxon>Pseudomonadati</taxon>
        <taxon>Myxococcota</taxon>
        <taxon>Polyangia</taxon>
        <taxon>Polyangiales</taxon>
        <taxon>Polyangiaceae</taxon>
        <taxon>Sorangium</taxon>
    </lineage>
</organism>
<keyword evidence="1" id="KW-1133">Transmembrane helix</keyword>
<proteinExistence type="predicted"/>
<sequence length="207" mass="22693">MTSYPVTFTVTRPWKLDRVQLLVRVLLLSALSLAGVTVGLVMMLAYLALPAVAAALVYQKGSARFLAEDGPRLTRVLVWLAAAFAYLFLLTDRLPLDHPAKTARLDIEPTGTPTAKNALMRLFTSLPSAIVLALLCCVAYLAWLVSAVSILFTERVPTVIYDFQCGVLRWQARLLAYHTSLVDQYPPFAFDPGPVDGTPRDHAGTFA</sequence>
<feature type="transmembrane region" description="Helical" evidence="1">
    <location>
        <begin position="129"/>
        <end position="152"/>
    </location>
</feature>
<name>A0A150S6U4_SORCE</name>
<dbReference type="Proteomes" id="UP000075635">
    <property type="component" value="Unassembled WGS sequence"/>
</dbReference>
<protein>
    <recommendedName>
        <fullName evidence="4">DUF4389 domain-containing protein</fullName>
    </recommendedName>
</protein>
<evidence type="ECO:0000313" key="3">
    <source>
        <dbReference type="Proteomes" id="UP000075635"/>
    </source>
</evidence>
<gene>
    <name evidence="2" type="ORF">BE17_35450</name>
</gene>
<evidence type="ECO:0000313" key="2">
    <source>
        <dbReference type="EMBL" id="KYF88150.1"/>
    </source>
</evidence>
<comment type="caution">
    <text evidence="2">The sequence shown here is derived from an EMBL/GenBank/DDBJ whole genome shotgun (WGS) entry which is preliminary data.</text>
</comment>
<reference evidence="2 3" key="1">
    <citation type="submission" date="2014-02" db="EMBL/GenBank/DDBJ databases">
        <title>The small core and large imbalanced accessory genome model reveals a collaborative survival strategy of Sorangium cellulosum strains in nature.</title>
        <authorList>
            <person name="Han K."/>
            <person name="Peng R."/>
            <person name="Blom J."/>
            <person name="Li Y.-Z."/>
        </authorList>
    </citation>
    <scope>NUCLEOTIDE SEQUENCE [LARGE SCALE GENOMIC DNA]</scope>
    <source>
        <strain evidence="2 3">So0011-07</strain>
    </source>
</reference>
<feature type="transmembrane region" description="Helical" evidence="1">
    <location>
        <begin position="21"/>
        <end position="53"/>
    </location>
</feature>
<dbReference type="InterPro" id="IPR025498">
    <property type="entry name" value="DUF4389"/>
</dbReference>
<dbReference type="AlphaFoldDB" id="A0A150S6U4"/>
<dbReference type="EMBL" id="JEMB01001373">
    <property type="protein sequence ID" value="KYF88150.1"/>
    <property type="molecule type" value="Genomic_DNA"/>
</dbReference>
<evidence type="ECO:0000256" key="1">
    <source>
        <dbReference type="SAM" id="Phobius"/>
    </source>
</evidence>